<dbReference type="PANTHER" id="PTHR18964:SF149">
    <property type="entry name" value="BIFUNCTIONAL UDP-N-ACETYLGLUCOSAMINE 2-EPIMERASE_N-ACETYLMANNOSAMINE KINASE"/>
    <property type="match status" value="1"/>
</dbReference>
<keyword evidence="6" id="KW-1185">Reference proteome</keyword>
<dbReference type="Pfam" id="PF01047">
    <property type="entry name" value="MarR"/>
    <property type="match status" value="1"/>
</dbReference>
<dbReference type="InterPro" id="IPR036390">
    <property type="entry name" value="WH_DNA-bd_sf"/>
</dbReference>
<comment type="similarity">
    <text evidence="2">Belongs to the ROK (NagC/XylR) family.</text>
</comment>
<evidence type="ECO:0000256" key="1">
    <source>
        <dbReference type="ARBA" id="ARBA00002486"/>
    </source>
</evidence>
<evidence type="ECO:0000259" key="4">
    <source>
        <dbReference type="Pfam" id="PF01047"/>
    </source>
</evidence>
<dbReference type="EMBL" id="JBHSMC010000014">
    <property type="protein sequence ID" value="MFC5465422.1"/>
    <property type="molecule type" value="Genomic_DNA"/>
</dbReference>
<dbReference type="Pfam" id="PF00480">
    <property type="entry name" value="ROK"/>
    <property type="match status" value="1"/>
</dbReference>
<sequence>MKLSREAMRTYNQKVILKCLHDLGSMSKAQLSEHTKLTIPAITDILNDLEDFQLIENTGHVKIKRGRFPMMHQLKRTNIHFIGIVVGSQRMKAAIVNIGGEVIDIHSKPLPNNPTPENVCKQIILLVNKLQSSEHKVYGIGIGMHGIINPFEGASIYPPHLDWGYFPIGEYVANETQLPVLVDNDCNTLTLAERWFGGGKKETSSFITLNIDYGIGAGIMNGDELFHGFNFGGGQIGHTIVDDEGIKCACGNYGCLEAIASEPALLKQVIKKVKKGFPTMLNELVNHPEEITMEHLYHAANHGDNLVIQHIQEAGRYIGIGIGTLINLFNPQKVIITGGVLRAGDILFDSLRDSAFKHSLKVNTEKLDLIPSMLGQHADVIGAATLWVNELFHGNRSINEIIRK</sequence>
<dbReference type="InterPro" id="IPR043129">
    <property type="entry name" value="ATPase_NBD"/>
</dbReference>
<gene>
    <name evidence="5" type="ORF">ACFPM4_11740</name>
</gene>
<evidence type="ECO:0000313" key="5">
    <source>
        <dbReference type="EMBL" id="MFC5465422.1"/>
    </source>
</evidence>
<dbReference type="InterPro" id="IPR000835">
    <property type="entry name" value="HTH_MarR-typ"/>
</dbReference>
<proteinExistence type="inferred from homology"/>
<organism evidence="5 6">
    <name type="scientific">Lederbergia graminis</name>
    <dbReference type="NCBI Taxonomy" id="735518"/>
    <lineage>
        <taxon>Bacteria</taxon>
        <taxon>Bacillati</taxon>
        <taxon>Bacillota</taxon>
        <taxon>Bacilli</taxon>
        <taxon>Bacillales</taxon>
        <taxon>Bacillaceae</taxon>
        <taxon>Lederbergia</taxon>
    </lineage>
</organism>
<evidence type="ECO:0000313" key="6">
    <source>
        <dbReference type="Proteomes" id="UP001596147"/>
    </source>
</evidence>
<dbReference type="Gene3D" id="3.30.420.40">
    <property type="match status" value="2"/>
</dbReference>
<dbReference type="Proteomes" id="UP001596147">
    <property type="component" value="Unassembled WGS sequence"/>
</dbReference>
<dbReference type="PANTHER" id="PTHR18964">
    <property type="entry name" value="ROK (REPRESSOR, ORF, KINASE) FAMILY"/>
    <property type="match status" value="1"/>
</dbReference>
<protein>
    <submittedName>
        <fullName evidence="5">ROK family protein</fullName>
    </submittedName>
</protein>
<dbReference type="InterPro" id="IPR036388">
    <property type="entry name" value="WH-like_DNA-bd_sf"/>
</dbReference>
<dbReference type="SUPFAM" id="SSF53067">
    <property type="entry name" value="Actin-like ATPase domain"/>
    <property type="match status" value="1"/>
</dbReference>
<feature type="domain" description="HTH marR-type" evidence="4">
    <location>
        <begin position="10"/>
        <end position="56"/>
    </location>
</feature>
<name>A0ABW0LKC2_9BACI</name>
<comment type="caution">
    <text evidence="5">The sequence shown here is derived from an EMBL/GenBank/DDBJ whole genome shotgun (WGS) entry which is preliminary data.</text>
</comment>
<dbReference type="Gene3D" id="1.10.10.10">
    <property type="entry name" value="Winged helix-like DNA-binding domain superfamily/Winged helix DNA-binding domain"/>
    <property type="match status" value="1"/>
</dbReference>
<reference evidence="6" key="1">
    <citation type="journal article" date="2019" name="Int. J. Syst. Evol. Microbiol.">
        <title>The Global Catalogue of Microorganisms (GCM) 10K type strain sequencing project: providing services to taxonomists for standard genome sequencing and annotation.</title>
        <authorList>
            <consortium name="The Broad Institute Genomics Platform"/>
            <consortium name="The Broad Institute Genome Sequencing Center for Infectious Disease"/>
            <person name="Wu L."/>
            <person name="Ma J."/>
        </authorList>
    </citation>
    <scope>NUCLEOTIDE SEQUENCE [LARGE SCALE GENOMIC DNA]</scope>
    <source>
        <strain evidence="6">CGMCC 1.12237</strain>
    </source>
</reference>
<dbReference type="PROSITE" id="PS01125">
    <property type="entry name" value="ROK"/>
    <property type="match status" value="1"/>
</dbReference>
<dbReference type="RefSeq" id="WP_382351751.1">
    <property type="nucleotide sequence ID" value="NZ_JBHSMC010000014.1"/>
</dbReference>
<keyword evidence="3" id="KW-0859">Xylose metabolism</keyword>
<accession>A0ABW0LKC2</accession>
<evidence type="ECO:0000256" key="3">
    <source>
        <dbReference type="ARBA" id="ARBA00022629"/>
    </source>
</evidence>
<dbReference type="InterPro" id="IPR049874">
    <property type="entry name" value="ROK_cs"/>
</dbReference>
<keyword evidence="3" id="KW-0119">Carbohydrate metabolism</keyword>
<dbReference type="SUPFAM" id="SSF46785">
    <property type="entry name" value="Winged helix' DNA-binding domain"/>
    <property type="match status" value="1"/>
</dbReference>
<evidence type="ECO:0000256" key="2">
    <source>
        <dbReference type="ARBA" id="ARBA00006479"/>
    </source>
</evidence>
<dbReference type="InterPro" id="IPR000600">
    <property type="entry name" value="ROK"/>
</dbReference>
<comment type="function">
    <text evidence="1">Transcriptional repressor of xylose-utilizing enzymes.</text>
</comment>